<sequence length="298" mass="32819">MLLLTSFAILVISEAVNSDNVKCGLPVHQFNMNKGNRIVGGWEAIPHSIPWQVYMIFYDSTMMIDATCGGSLVHLMPGNGTRYVLTAAHCVRHRESKEYRHAASIDVVIGGHNMGFYEPRVVVGVSKYTHGHYSHKTKKLDIALLQLATEVQFTDTILPICLPRSRTSIPVNVPCFVSGWGYTQYGDPSNTLQVVDVQILDDADCNIEKETQDKSFCAGHLNGGKDACLGDSGGPLFCFEHGRFFLYGITSFGEGCGVPGKPGVYTDVAQQIHWLRKQAPAFGVSFDPFTDSIYQYQG</sequence>
<dbReference type="GO" id="GO:0004252">
    <property type="term" value="F:serine-type endopeptidase activity"/>
    <property type="evidence" value="ECO:0007669"/>
    <property type="project" value="InterPro"/>
</dbReference>
<evidence type="ECO:0000259" key="7">
    <source>
        <dbReference type="PROSITE" id="PS50240"/>
    </source>
</evidence>
<dbReference type="InterPro" id="IPR033116">
    <property type="entry name" value="TRYPSIN_SER"/>
</dbReference>
<feature type="chain" id="PRO_5024280978" evidence="6">
    <location>
        <begin position="19"/>
        <end position="298"/>
    </location>
</feature>
<dbReference type="PROSITE" id="PS00134">
    <property type="entry name" value="TRYPSIN_HIS"/>
    <property type="match status" value="1"/>
</dbReference>
<evidence type="ECO:0000256" key="1">
    <source>
        <dbReference type="ARBA" id="ARBA00022670"/>
    </source>
</evidence>
<keyword evidence="1 5" id="KW-0645">Protease</keyword>
<keyword evidence="4" id="KW-1015">Disulfide bond</keyword>
<dbReference type="SMART" id="SM00020">
    <property type="entry name" value="Tryp_SPc"/>
    <property type="match status" value="1"/>
</dbReference>
<dbReference type="Gene3D" id="2.40.10.10">
    <property type="entry name" value="Trypsin-like serine proteases"/>
    <property type="match status" value="1"/>
</dbReference>
<dbReference type="Pfam" id="PF00089">
    <property type="entry name" value="Trypsin"/>
    <property type="match status" value="1"/>
</dbReference>
<dbReference type="PRINTS" id="PR00722">
    <property type="entry name" value="CHYMOTRYPSIN"/>
</dbReference>
<dbReference type="SUPFAM" id="SSF50494">
    <property type="entry name" value="Trypsin-like serine proteases"/>
    <property type="match status" value="1"/>
</dbReference>
<organism evidence="8 9">
    <name type="scientific">Trichuris muris</name>
    <name type="common">Mouse whipworm</name>
    <dbReference type="NCBI Taxonomy" id="70415"/>
    <lineage>
        <taxon>Eukaryota</taxon>
        <taxon>Metazoa</taxon>
        <taxon>Ecdysozoa</taxon>
        <taxon>Nematoda</taxon>
        <taxon>Enoplea</taxon>
        <taxon>Dorylaimia</taxon>
        <taxon>Trichinellida</taxon>
        <taxon>Trichuridae</taxon>
        <taxon>Trichuris</taxon>
    </lineage>
</organism>
<keyword evidence="8" id="KW-1185">Reference proteome</keyword>
<evidence type="ECO:0000256" key="6">
    <source>
        <dbReference type="SAM" id="SignalP"/>
    </source>
</evidence>
<dbReference type="FunFam" id="2.40.10.10:FF:000003">
    <property type="entry name" value="Transmembrane serine protease 3"/>
    <property type="match status" value="1"/>
</dbReference>
<feature type="domain" description="Peptidase S1" evidence="7">
    <location>
        <begin position="38"/>
        <end position="280"/>
    </location>
</feature>
<dbReference type="GO" id="GO:0006508">
    <property type="term" value="P:proteolysis"/>
    <property type="evidence" value="ECO:0007669"/>
    <property type="project" value="UniProtKB-KW"/>
</dbReference>
<evidence type="ECO:0000313" key="9">
    <source>
        <dbReference type="WBParaSite" id="TMUE_0000000740.1"/>
    </source>
</evidence>
<dbReference type="InterPro" id="IPR043504">
    <property type="entry name" value="Peptidase_S1_PA_chymotrypsin"/>
</dbReference>
<proteinExistence type="predicted"/>
<dbReference type="InterPro" id="IPR009003">
    <property type="entry name" value="Peptidase_S1_PA"/>
</dbReference>
<keyword evidence="2 5" id="KW-0378">Hydrolase</keyword>
<dbReference type="PROSITE" id="PS00135">
    <property type="entry name" value="TRYPSIN_SER"/>
    <property type="match status" value="1"/>
</dbReference>
<dbReference type="CDD" id="cd00190">
    <property type="entry name" value="Tryp_SPc"/>
    <property type="match status" value="1"/>
</dbReference>
<dbReference type="InterPro" id="IPR001254">
    <property type="entry name" value="Trypsin_dom"/>
</dbReference>
<evidence type="ECO:0000256" key="3">
    <source>
        <dbReference type="ARBA" id="ARBA00022825"/>
    </source>
</evidence>
<evidence type="ECO:0000313" key="8">
    <source>
        <dbReference type="Proteomes" id="UP000046395"/>
    </source>
</evidence>
<dbReference type="PANTHER" id="PTHR24252">
    <property type="entry name" value="ACROSIN-RELATED"/>
    <property type="match status" value="1"/>
</dbReference>
<evidence type="ECO:0000256" key="4">
    <source>
        <dbReference type="ARBA" id="ARBA00023157"/>
    </source>
</evidence>
<dbReference type="PANTHER" id="PTHR24252:SF7">
    <property type="entry name" value="HYALIN"/>
    <property type="match status" value="1"/>
</dbReference>
<dbReference type="InterPro" id="IPR001314">
    <property type="entry name" value="Peptidase_S1A"/>
</dbReference>
<evidence type="ECO:0000256" key="2">
    <source>
        <dbReference type="ARBA" id="ARBA00022801"/>
    </source>
</evidence>
<keyword evidence="6" id="KW-0732">Signal</keyword>
<evidence type="ECO:0000256" key="5">
    <source>
        <dbReference type="RuleBase" id="RU363034"/>
    </source>
</evidence>
<dbReference type="STRING" id="70415.A0A5S6Q0I1"/>
<dbReference type="WBParaSite" id="TMUE_0000000740.1">
    <property type="protein sequence ID" value="TMUE_0000000740.1"/>
    <property type="gene ID" value="WBGene00296664"/>
</dbReference>
<name>A0A5S6Q0I1_TRIMR</name>
<dbReference type="AlphaFoldDB" id="A0A5S6Q0I1"/>
<dbReference type="Proteomes" id="UP000046395">
    <property type="component" value="Unassembled WGS sequence"/>
</dbReference>
<feature type="signal peptide" evidence="6">
    <location>
        <begin position="1"/>
        <end position="18"/>
    </location>
</feature>
<dbReference type="InterPro" id="IPR018114">
    <property type="entry name" value="TRYPSIN_HIS"/>
</dbReference>
<keyword evidence="3 5" id="KW-0720">Serine protease</keyword>
<reference evidence="9" key="1">
    <citation type="submission" date="2019-12" db="UniProtKB">
        <authorList>
            <consortium name="WormBaseParasite"/>
        </authorList>
    </citation>
    <scope>IDENTIFICATION</scope>
</reference>
<protein>
    <submittedName>
        <fullName evidence="9">Peptidase S1 domain-containing protein</fullName>
    </submittedName>
</protein>
<dbReference type="PROSITE" id="PS50240">
    <property type="entry name" value="TRYPSIN_DOM"/>
    <property type="match status" value="1"/>
</dbReference>
<accession>A0A5S6Q0I1</accession>